<evidence type="ECO:0000256" key="2">
    <source>
        <dbReference type="SAM" id="Phobius"/>
    </source>
</evidence>
<evidence type="ECO:0000313" key="3">
    <source>
        <dbReference type="EMBL" id="GFN80587.1"/>
    </source>
</evidence>
<dbReference type="AlphaFoldDB" id="A0AAV3YEN5"/>
<feature type="region of interest" description="Disordered" evidence="1">
    <location>
        <begin position="308"/>
        <end position="342"/>
    </location>
</feature>
<proteinExistence type="predicted"/>
<feature type="region of interest" description="Disordered" evidence="1">
    <location>
        <begin position="76"/>
        <end position="123"/>
    </location>
</feature>
<dbReference type="EMBL" id="BLXT01000825">
    <property type="protein sequence ID" value="GFN80587.1"/>
    <property type="molecule type" value="Genomic_DNA"/>
</dbReference>
<feature type="compositionally biased region" description="Low complexity" evidence="1">
    <location>
        <begin position="109"/>
        <end position="123"/>
    </location>
</feature>
<keyword evidence="2" id="KW-0812">Transmembrane</keyword>
<feature type="compositionally biased region" description="Low complexity" evidence="1">
    <location>
        <begin position="76"/>
        <end position="87"/>
    </location>
</feature>
<feature type="transmembrane region" description="Helical" evidence="2">
    <location>
        <begin position="217"/>
        <end position="240"/>
    </location>
</feature>
<accession>A0AAV3YEN5</accession>
<comment type="caution">
    <text evidence="3">The sequence shown here is derived from an EMBL/GenBank/DDBJ whole genome shotgun (WGS) entry which is preliminary data.</text>
</comment>
<evidence type="ECO:0000313" key="4">
    <source>
        <dbReference type="Proteomes" id="UP000735302"/>
    </source>
</evidence>
<feature type="compositionally biased region" description="Pro residues" evidence="1">
    <location>
        <begin position="88"/>
        <end position="108"/>
    </location>
</feature>
<sequence>MNKETNTSNCSQAIRQSSGAYLYHIHSNCQGDFSTAASACSSLGGQLAILRDSEIIKTIAESIGYNYSEEALSRTARSSSSGSGSAPAPAPAPVPAPAPAPAPAPDSAPAPASVTTPAPPITTSAPETVVKTFWTGSTVNLPGLDSELFLGGSCGLLSYGENPLSDLPQVNWTLTNDCESVEETYPWICETLYEEYTVGTLIKSEAKETGSVMDYRPSAICLGTSGLAVILAFMTCIVLMDLSRLRRSYILCKKPMKRKIDPGTLSQTASVPVCLDRILDGPVVIADGWIVDNYTMKISQLSANDLHDLTRKPGEHMPPETTRSDLRLQDEGFNSSCSSSEPGSIIGASGSCRDSVHPSLISLSTAASTFESPSSPPYAPLCGSPCAW</sequence>
<keyword evidence="4" id="KW-1185">Reference proteome</keyword>
<keyword evidence="2" id="KW-1133">Transmembrane helix</keyword>
<dbReference type="Proteomes" id="UP000735302">
    <property type="component" value="Unassembled WGS sequence"/>
</dbReference>
<evidence type="ECO:0000256" key="1">
    <source>
        <dbReference type="SAM" id="MobiDB-lite"/>
    </source>
</evidence>
<reference evidence="3 4" key="1">
    <citation type="journal article" date="2021" name="Elife">
        <title>Chloroplast acquisition without the gene transfer in kleptoplastic sea slugs, Plakobranchus ocellatus.</title>
        <authorList>
            <person name="Maeda T."/>
            <person name="Takahashi S."/>
            <person name="Yoshida T."/>
            <person name="Shimamura S."/>
            <person name="Takaki Y."/>
            <person name="Nagai Y."/>
            <person name="Toyoda A."/>
            <person name="Suzuki Y."/>
            <person name="Arimoto A."/>
            <person name="Ishii H."/>
            <person name="Satoh N."/>
            <person name="Nishiyama T."/>
            <person name="Hasebe M."/>
            <person name="Maruyama T."/>
            <person name="Minagawa J."/>
            <person name="Obokata J."/>
            <person name="Shigenobu S."/>
        </authorList>
    </citation>
    <scope>NUCLEOTIDE SEQUENCE [LARGE SCALE GENOMIC DNA]</scope>
</reference>
<evidence type="ECO:0008006" key="5">
    <source>
        <dbReference type="Google" id="ProtNLM"/>
    </source>
</evidence>
<protein>
    <recommendedName>
        <fullName evidence="5">C-type lectin domain-containing protein</fullName>
    </recommendedName>
</protein>
<organism evidence="3 4">
    <name type="scientific">Plakobranchus ocellatus</name>
    <dbReference type="NCBI Taxonomy" id="259542"/>
    <lineage>
        <taxon>Eukaryota</taxon>
        <taxon>Metazoa</taxon>
        <taxon>Spiralia</taxon>
        <taxon>Lophotrochozoa</taxon>
        <taxon>Mollusca</taxon>
        <taxon>Gastropoda</taxon>
        <taxon>Heterobranchia</taxon>
        <taxon>Euthyneura</taxon>
        <taxon>Panpulmonata</taxon>
        <taxon>Sacoglossa</taxon>
        <taxon>Placobranchoidea</taxon>
        <taxon>Plakobranchidae</taxon>
        <taxon>Plakobranchus</taxon>
    </lineage>
</organism>
<keyword evidence="2" id="KW-0472">Membrane</keyword>
<name>A0AAV3YEN5_9GAST</name>
<gene>
    <name evidence="3" type="ORF">PoB_000709300</name>
</gene>
<feature type="compositionally biased region" description="Basic and acidic residues" evidence="1">
    <location>
        <begin position="308"/>
        <end position="330"/>
    </location>
</feature>